<dbReference type="CDD" id="cd04301">
    <property type="entry name" value="NAT_SF"/>
    <property type="match status" value="1"/>
</dbReference>
<evidence type="ECO:0000313" key="6">
    <source>
        <dbReference type="Proteomes" id="UP000243706"/>
    </source>
</evidence>
<dbReference type="GO" id="GO:0004343">
    <property type="term" value="F:glucosamine 6-phosphate N-acetyltransferase activity"/>
    <property type="evidence" value="ECO:0007669"/>
    <property type="project" value="TreeGrafter"/>
</dbReference>
<dbReference type="InterPro" id="IPR016181">
    <property type="entry name" value="Acyl_CoA_acyltransferase"/>
</dbReference>
<reference evidence="4" key="1">
    <citation type="journal article" date="2014" name="Int. J. Syst. Evol. Microbiol.">
        <title>Complete genome of a new Firmicutes species belonging to the dominant human colonic microbiota ('Ruminococcus bicirculans') reveals two chromosomes and a selective capacity to utilize plant glucans.</title>
        <authorList>
            <consortium name="NISC Comparative Sequencing Program"/>
            <person name="Wegmann U."/>
            <person name="Louis P."/>
            <person name="Goesmann A."/>
            <person name="Henrissat B."/>
            <person name="Duncan S.H."/>
            <person name="Flint H.J."/>
        </authorList>
    </citation>
    <scope>NUCLEOTIDE SEQUENCE</scope>
    <source>
        <strain evidence="4">CCM 4175</strain>
    </source>
</reference>
<evidence type="ECO:0000313" key="4">
    <source>
        <dbReference type="EMBL" id="GGA90637.1"/>
    </source>
</evidence>
<dbReference type="Gene3D" id="3.40.630.30">
    <property type="match status" value="1"/>
</dbReference>
<organism evidence="5 6">
    <name type="scientific">Staphylococcus muscae</name>
    <dbReference type="NCBI Taxonomy" id="1294"/>
    <lineage>
        <taxon>Bacteria</taxon>
        <taxon>Bacillati</taxon>
        <taxon>Bacillota</taxon>
        <taxon>Bacilli</taxon>
        <taxon>Bacillales</taxon>
        <taxon>Staphylococcaceae</taxon>
        <taxon>Staphylococcus</taxon>
    </lineage>
</organism>
<gene>
    <name evidence="4" type="ORF">GCM10007183_13530</name>
    <name evidence="5" type="ORF">SAMEA4412661_00677</name>
</gene>
<dbReference type="PROSITE" id="PS51186">
    <property type="entry name" value="GNAT"/>
    <property type="match status" value="1"/>
</dbReference>
<evidence type="ECO:0000313" key="5">
    <source>
        <dbReference type="EMBL" id="SNW01279.1"/>
    </source>
</evidence>
<dbReference type="PANTHER" id="PTHR13355:SF11">
    <property type="entry name" value="GLUCOSAMINE 6-PHOSPHATE N-ACETYLTRANSFERASE"/>
    <property type="match status" value="1"/>
</dbReference>
<sequence>MFKQVNNDLDYQHVRAIRETVFVKEQGVSPSEEYDEHELTAQYVIGYDASGDPIATARYRGIGDTAKIERVAVLKNNRGQGIGKKLIQYIEKIASEQGYQHFKLGAQTHAIPFYEALGYVAYGDVFMDANIPHRYMKKTIN</sequence>
<evidence type="ECO:0000256" key="2">
    <source>
        <dbReference type="ARBA" id="ARBA00029740"/>
    </source>
</evidence>
<reference evidence="5 6" key="2">
    <citation type="submission" date="2017-06" db="EMBL/GenBank/DDBJ databases">
        <authorList>
            <consortium name="Pathogen Informatics"/>
        </authorList>
    </citation>
    <scope>NUCLEOTIDE SEQUENCE [LARGE SCALE GENOMIC DNA]</scope>
    <source>
        <strain evidence="5 6">NCTC13833</strain>
    </source>
</reference>
<dbReference type="Proteomes" id="UP000243706">
    <property type="component" value="Chromosome 1"/>
</dbReference>
<protein>
    <recommendedName>
        <fullName evidence="2">GCN5-related N-acetyltransferase</fullName>
    </recommendedName>
</protein>
<dbReference type="OrthoDB" id="9796171at2"/>
<evidence type="ECO:0000259" key="3">
    <source>
        <dbReference type="PROSITE" id="PS51186"/>
    </source>
</evidence>
<reference evidence="4" key="4">
    <citation type="submission" date="2024-05" db="EMBL/GenBank/DDBJ databases">
        <authorList>
            <person name="Sun Q."/>
            <person name="Sedlacek I."/>
        </authorList>
    </citation>
    <scope>NUCLEOTIDE SEQUENCE</scope>
    <source>
        <strain evidence="4">CCM 4175</strain>
    </source>
</reference>
<evidence type="ECO:0000313" key="7">
    <source>
        <dbReference type="Proteomes" id="UP000652995"/>
    </source>
</evidence>
<comment type="similarity">
    <text evidence="1">Belongs to the UPF0039 (ElaA) family.</text>
</comment>
<dbReference type="SUPFAM" id="SSF55729">
    <property type="entry name" value="Acyl-CoA N-acyltransferases (Nat)"/>
    <property type="match status" value="1"/>
</dbReference>
<dbReference type="Pfam" id="PF13673">
    <property type="entry name" value="Acetyltransf_10"/>
    <property type="match status" value="1"/>
</dbReference>
<name>A0A240C0J9_9STAP</name>
<dbReference type="InterPro" id="IPR000182">
    <property type="entry name" value="GNAT_dom"/>
</dbReference>
<evidence type="ECO:0000256" key="1">
    <source>
        <dbReference type="ARBA" id="ARBA00009623"/>
    </source>
</evidence>
<dbReference type="AlphaFoldDB" id="A0A240C0J9"/>
<feature type="domain" description="N-acetyltransferase" evidence="3">
    <location>
        <begin position="1"/>
        <end position="141"/>
    </location>
</feature>
<reference evidence="7" key="3">
    <citation type="journal article" date="2019" name="Int. J. Syst. Evol. Microbiol.">
        <title>The Global Catalogue of Microorganisms (GCM) 10K type strain sequencing project: providing services to taxonomists for standard genome sequencing and annotation.</title>
        <authorList>
            <consortium name="The Broad Institute Genomics Platform"/>
            <consortium name="The Broad Institute Genome Sequencing Center for Infectious Disease"/>
            <person name="Wu L."/>
            <person name="Ma J."/>
        </authorList>
    </citation>
    <scope>NUCLEOTIDE SEQUENCE [LARGE SCALE GENOMIC DNA]</scope>
    <source>
        <strain evidence="7">CCM 4175</strain>
    </source>
</reference>
<dbReference type="RefSeq" id="WP_095116047.1">
    <property type="nucleotide sequence ID" value="NZ_BMCB01000007.1"/>
</dbReference>
<keyword evidence="7" id="KW-1185">Reference proteome</keyword>
<accession>A0A240C0J9</accession>
<dbReference type="PANTHER" id="PTHR13355">
    <property type="entry name" value="GLUCOSAMINE 6-PHOSPHATE N-ACETYLTRANSFERASE"/>
    <property type="match status" value="1"/>
</dbReference>
<dbReference type="EMBL" id="BMCB01000007">
    <property type="protein sequence ID" value="GGA90637.1"/>
    <property type="molecule type" value="Genomic_DNA"/>
</dbReference>
<dbReference type="InterPro" id="IPR039143">
    <property type="entry name" value="GNPNAT1-like"/>
</dbReference>
<proteinExistence type="inferred from homology"/>
<dbReference type="Proteomes" id="UP000652995">
    <property type="component" value="Unassembled WGS sequence"/>
</dbReference>
<dbReference type="KEGG" id="smus:C7J88_00140"/>
<dbReference type="EMBL" id="LT906464">
    <property type="protein sequence ID" value="SNW01279.1"/>
    <property type="molecule type" value="Genomic_DNA"/>
</dbReference>
<keyword evidence="5" id="KW-0808">Transferase</keyword>